<protein>
    <recommendedName>
        <fullName evidence="1">Bacteriophage phiJL001 Gp84 C-terminal domain-containing protein</fullName>
    </recommendedName>
</protein>
<dbReference type="InterPro" id="IPR011928">
    <property type="entry name" value="Phage_phiJL001_Gp84"/>
</dbReference>
<reference evidence="2 3" key="1">
    <citation type="submission" date="2016-09" db="EMBL/GenBank/DDBJ databases">
        <authorList>
            <person name="Kumanski S."/>
            <person name="Beatrice B."/>
        </authorList>
    </citation>
    <scope>NUCLEOTIDE SEQUENCE [LARGE SCALE GENOMIC DNA]</scope>
    <source>
        <strain evidence="2">Mankind</strain>
    </source>
</reference>
<dbReference type="Pfam" id="PF09931">
    <property type="entry name" value="Phage_phiJL001_Gp84_N"/>
    <property type="match status" value="1"/>
</dbReference>
<dbReference type="AlphaFoldDB" id="A0AB74EP91"/>
<organism evidence="2 3">
    <name type="scientific">Neisseria gonorrhoeae</name>
    <dbReference type="NCBI Taxonomy" id="485"/>
    <lineage>
        <taxon>Bacteria</taxon>
        <taxon>Pseudomonadati</taxon>
        <taxon>Pseudomonadota</taxon>
        <taxon>Betaproteobacteria</taxon>
        <taxon>Neisseriales</taxon>
        <taxon>Neisseriaceae</taxon>
        <taxon>Neisseria</taxon>
    </lineage>
</organism>
<dbReference type="Proteomes" id="UP000182484">
    <property type="component" value="Unassembled WGS sequence"/>
</dbReference>
<name>A0AB74EP91_NEIGO</name>
<evidence type="ECO:0000259" key="1">
    <source>
        <dbReference type="Pfam" id="PF09356"/>
    </source>
</evidence>
<dbReference type="NCBIfam" id="TIGR02218">
    <property type="entry name" value="phg_TIGR02218"/>
    <property type="match status" value="1"/>
</dbReference>
<dbReference type="EMBL" id="FMTB01000013">
    <property type="protein sequence ID" value="SCW11643.1"/>
    <property type="molecule type" value="Genomic_DNA"/>
</dbReference>
<evidence type="ECO:0000313" key="3">
    <source>
        <dbReference type="Proteomes" id="UP000182484"/>
    </source>
</evidence>
<feature type="domain" description="Bacteriophage phiJL001 Gp84 C-terminal" evidence="1">
    <location>
        <begin position="66"/>
        <end position="144"/>
    </location>
</feature>
<dbReference type="Pfam" id="PF09356">
    <property type="entry name" value="Phage_BR0599"/>
    <property type="match status" value="1"/>
</dbReference>
<proteinExistence type="predicted"/>
<dbReference type="InterPro" id="IPR018964">
    <property type="entry name" value="Phage_phiJL001_Gp84_C"/>
</dbReference>
<evidence type="ECO:0000313" key="2">
    <source>
        <dbReference type="EMBL" id="SCW11643.1"/>
    </source>
</evidence>
<sequence>MKVDVKSDIELLNVSSPRNIYQAGCMRTLYDDGCKVNREKFTVNGRVTENSRTGTVLKHNLTQPDGWFSQGVIKFAGGRNAGLSRTVKAHGGNTFELALRLPYPPQAGDAFKVYPGCDKRRDTCKDKFDNIVHFRGFPFIPSADTVV</sequence>
<gene>
    <name evidence="2" type="ORF">ESCNG_200019</name>
</gene>
<accession>A0AB74EP91</accession>
<comment type="caution">
    <text evidence="2">The sequence shown here is derived from an EMBL/GenBank/DDBJ whole genome shotgun (WGS) entry which is preliminary data.</text>
</comment>